<protein>
    <recommendedName>
        <fullName evidence="11">Endonuclease/exonuclease/phosphatase domain-containing protein</fullName>
    </recommendedName>
</protein>
<evidence type="ECO:0000313" key="12">
    <source>
        <dbReference type="EMBL" id="KAK4644835.1"/>
    </source>
</evidence>
<sequence>MLSLKVPPRWTRPCSVLIGCRGESHLRCKTVVGCLWPPFPRNIYTNTNTHTPPQYHRQRRQASRIVVTGHNKTMFNPLQGWKSEPAPRHQGYSAFVNGHWRSFASPTKNVVDGSNTPTRFSVWSWNIDFKLDVPVARMRAALNHVRSLVASQDGTPCIVMFNEMVASDLDVIADDEWVRENYNVTDLTGENWDFHDFPPGFGYGTCILVPKVLPIKAVFRVYYPNSSMQRDALFVDIAIPRDKVLRVCSTHLESLVARPPKRPAQLATAARFLHQAHLGILAGDLNAIERFDWTLHKENRLKDAYLETGGKQGDEAGATWGLMGRSNDRQRYGTSRMDKVLFCGKAALLDYGTFGLDVEVEDEADRQKLKRSWGLAKAWVTDHLGVRAEFQLEEV</sequence>
<gene>
    <name evidence="12" type="ORF">QC761_0056810</name>
</gene>
<keyword evidence="10" id="KW-0539">Nucleus</keyword>
<dbReference type="InterPro" id="IPR051547">
    <property type="entry name" value="TDP2-like"/>
</dbReference>
<dbReference type="PANTHER" id="PTHR15822:SF4">
    <property type="entry name" value="TYROSYL-DNA PHOSPHODIESTERASE 2"/>
    <property type="match status" value="1"/>
</dbReference>
<evidence type="ECO:0000256" key="4">
    <source>
        <dbReference type="ARBA" id="ARBA00022722"/>
    </source>
</evidence>
<evidence type="ECO:0000256" key="1">
    <source>
        <dbReference type="ARBA" id="ARBA00001936"/>
    </source>
</evidence>
<evidence type="ECO:0000256" key="2">
    <source>
        <dbReference type="ARBA" id="ARBA00001946"/>
    </source>
</evidence>
<evidence type="ECO:0000256" key="3">
    <source>
        <dbReference type="ARBA" id="ARBA00004322"/>
    </source>
</evidence>
<evidence type="ECO:0000256" key="9">
    <source>
        <dbReference type="ARBA" id="ARBA00023204"/>
    </source>
</evidence>
<dbReference type="InterPro" id="IPR005135">
    <property type="entry name" value="Endo/exonuclease/phosphatase"/>
</dbReference>
<dbReference type="Pfam" id="PF03372">
    <property type="entry name" value="Exo_endo_phos"/>
    <property type="match status" value="1"/>
</dbReference>
<evidence type="ECO:0000256" key="7">
    <source>
        <dbReference type="ARBA" id="ARBA00022801"/>
    </source>
</evidence>
<dbReference type="CDD" id="cd09080">
    <property type="entry name" value="TDP2"/>
    <property type="match status" value="1"/>
</dbReference>
<keyword evidence="8" id="KW-0460">Magnesium</keyword>
<dbReference type="RefSeq" id="XP_062733811.1">
    <property type="nucleotide sequence ID" value="XM_062872529.1"/>
</dbReference>
<comment type="caution">
    <text evidence="12">The sequence shown here is derived from an EMBL/GenBank/DDBJ whole genome shotgun (WGS) entry which is preliminary data.</text>
</comment>
<comment type="subcellular location">
    <subcellularLocation>
        <location evidence="3">Nucleus</location>
        <location evidence="3">PML body</location>
    </subcellularLocation>
</comment>
<keyword evidence="13" id="KW-1185">Reference proteome</keyword>
<dbReference type="GeneID" id="87891731"/>
<evidence type="ECO:0000313" key="13">
    <source>
        <dbReference type="Proteomes" id="UP001322138"/>
    </source>
</evidence>
<dbReference type="Gene3D" id="3.60.10.10">
    <property type="entry name" value="Endonuclease/exonuclease/phosphatase"/>
    <property type="match status" value="1"/>
</dbReference>
<evidence type="ECO:0000256" key="10">
    <source>
        <dbReference type="ARBA" id="ARBA00023242"/>
    </source>
</evidence>
<dbReference type="Proteomes" id="UP001322138">
    <property type="component" value="Unassembled WGS sequence"/>
</dbReference>
<keyword evidence="7" id="KW-0378">Hydrolase</keyword>
<evidence type="ECO:0000256" key="6">
    <source>
        <dbReference type="ARBA" id="ARBA00022763"/>
    </source>
</evidence>
<evidence type="ECO:0000256" key="8">
    <source>
        <dbReference type="ARBA" id="ARBA00022842"/>
    </source>
</evidence>
<dbReference type="SUPFAM" id="SSF56219">
    <property type="entry name" value="DNase I-like"/>
    <property type="match status" value="1"/>
</dbReference>
<dbReference type="InterPro" id="IPR036691">
    <property type="entry name" value="Endo/exonu/phosph_ase_sf"/>
</dbReference>
<name>A0ABR0FLL4_9PEZI</name>
<evidence type="ECO:0000256" key="5">
    <source>
        <dbReference type="ARBA" id="ARBA00022723"/>
    </source>
</evidence>
<reference evidence="12 13" key="1">
    <citation type="journal article" date="2023" name="bioRxiv">
        <title>High-quality genome assemblies of four members of thePodospora anserinaspecies complex.</title>
        <authorList>
            <person name="Ament-Velasquez S.L."/>
            <person name="Vogan A.A."/>
            <person name="Wallerman O."/>
            <person name="Hartmann F."/>
            <person name="Gautier V."/>
            <person name="Silar P."/>
            <person name="Giraud T."/>
            <person name="Johannesson H."/>
        </authorList>
    </citation>
    <scope>NUCLEOTIDE SEQUENCE [LARGE SCALE GENOMIC DNA]</scope>
    <source>
        <strain evidence="12 13">CBS 112042</strain>
    </source>
</reference>
<proteinExistence type="predicted"/>
<keyword evidence="9" id="KW-0234">DNA repair</keyword>
<keyword evidence="5" id="KW-0479">Metal-binding</keyword>
<comment type="cofactor">
    <cofactor evidence="2">
        <name>Mg(2+)</name>
        <dbReference type="ChEBI" id="CHEBI:18420"/>
    </cofactor>
</comment>
<dbReference type="EMBL" id="JAFFGZ010000005">
    <property type="protein sequence ID" value="KAK4644835.1"/>
    <property type="molecule type" value="Genomic_DNA"/>
</dbReference>
<comment type="cofactor">
    <cofactor evidence="1">
        <name>Mn(2+)</name>
        <dbReference type="ChEBI" id="CHEBI:29035"/>
    </cofactor>
</comment>
<organism evidence="12 13">
    <name type="scientific">Podospora bellae-mahoneyi</name>
    <dbReference type="NCBI Taxonomy" id="2093777"/>
    <lineage>
        <taxon>Eukaryota</taxon>
        <taxon>Fungi</taxon>
        <taxon>Dikarya</taxon>
        <taxon>Ascomycota</taxon>
        <taxon>Pezizomycotina</taxon>
        <taxon>Sordariomycetes</taxon>
        <taxon>Sordariomycetidae</taxon>
        <taxon>Sordariales</taxon>
        <taxon>Podosporaceae</taxon>
        <taxon>Podospora</taxon>
    </lineage>
</organism>
<evidence type="ECO:0000259" key="11">
    <source>
        <dbReference type="Pfam" id="PF03372"/>
    </source>
</evidence>
<keyword evidence="4" id="KW-0540">Nuclease</keyword>
<accession>A0ABR0FLL4</accession>
<feature type="domain" description="Endonuclease/exonuclease/phosphatase" evidence="11">
    <location>
        <begin position="124"/>
        <end position="383"/>
    </location>
</feature>
<dbReference type="PANTHER" id="PTHR15822">
    <property type="entry name" value="TRAF AND TNF RECEPTOR-ASSOCIATED PROTEIN"/>
    <property type="match status" value="1"/>
</dbReference>
<keyword evidence="6" id="KW-0227">DNA damage</keyword>